<comment type="caution">
    <text evidence="2">The sequence shown here is derived from an EMBL/GenBank/DDBJ whole genome shotgun (WGS) entry which is preliminary data.</text>
</comment>
<keyword evidence="1" id="KW-0732">Signal</keyword>
<dbReference type="HOGENOM" id="CLU_3131259_0_0_6"/>
<dbReference type="PATRIC" id="fig|421052.3.peg.2363"/>
<sequence length="49" mass="5452">MQHAFKKLMQFLLIVPLFSVLMACNDSDSEHSGSNEQECSKPAVIRCAP</sequence>
<evidence type="ECO:0008006" key="4">
    <source>
        <dbReference type="Google" id="ProtNLM"/>
    </source>
</evidence>
<evidence type="ECO:0000313" key="3">
    <source>
        <dbReference type="Proteomes" id="UP000014568"/>
    </source>
</evidence>
<feature type="signal peptide" evidence="1">
    <location>
        <begin position="1"/>
        <end position="23"/>
    </location>
</feature>
<dbReference type="STRING" id="632955.GCA_000829675_00130"/>
<proteinExistence type="predicted"/>
<dbReference type="EMBL" id="ATGI01000032">
    <property type="protein sequence ID" value="EPF71388.1"/>
    <property type="molecule type" value="Genomic_DNA"/>
</dbReference>
<feature type="chain" id="PRO_5004523553" description="Lipoprotein" evidence="1">
    <location>
        <begin position="24"/>
        <end position="49"/>
    </location>
</feature>
<reference evidence="2 3" key="1">
    <citation type="submission" date="2013-06" db="EMBL/GenBank/DDBJ databases">
        <title>The Genome Sequence of Acinetobacter rudis CIP 110305.</title>
        <authorList>
            <consortium name="The Broad Institute Genome Sequencing Platform"/>
            <consortium name="The Broad Institute Genome Sequencing Center for Infectious Disease"/>
            <person name="Cerqueira G."/>
            <person name="Feldgarden M."/>
            <person name="Courvalin P."/>
            <person name="Perichon B."/>
            <person name="Grillot-Courvalin C."/>
            <person name="Clermont D."/>
            <person name="Rocha E."/>
            <person name="Yoon E.-J."/>
            <person name="Nemec A."/>
            <person name="Young S.K."/>
            <person name="Zeng Q."/>
            <person name="Gargeya S."/>
            <person name="Fitzgerald M."/>
            <person name="Abouelleil A."/>
            <person name="Alvarado L."/>
            <person name="Berlin A.M."/>
            <person name="Chapman S.B."/>
            <person name="Dewar J."/>
            <person name="Goldberg J."/>
            <person name="Griggs A."/>
            <person name="Gujja S."/>
            <person name="Hansen M."/>
            <person name="Howarth C."/>
            <person name="Imamovic A."/>
            <person name="Larimer J."/>
            <person name="McCowan C."/>
            <person name="Murphy C."/>
            <person name="Pearson M."/>
            <person name="Priest M."/>
            <person name="Roberts A."/>
            <person name="Saif S."/>
            <person name="Shea T."/>
            <person name="Sykes S."/>
            <person name="Wortman J."/>
            <person name="Nusbaum C."/>
            <person name="Birren B."/>
        </authorList>
    </citation>
    <scope>NUCLEOTIDE SEQUENCE [LARGE SCALE GENOMIC DNA]</scope>
    <source>
        <strain evidence="2 3">CIP 110305</strain>
    </source>
</reference>
<dbReference type="PROSITE" id="PS51257">
    <property type="entry name" value="PROKAR_LIPOPROTEIN"/>
    <property type="match status" value="1"/>
</dbReference>
<dbReference type="Proteomes" id="UP000014568">
    <property type="component" value="Unassembled WGS sequence"/>
</dbReference>
<evidence type="ECO:0000313" key="2">
    <source>
        <dbReference type="EMBL" id="EPF71388.1"/>
    </source>
</evidence>
<evidence type="ECO:0000256" key="1">
    <source>
        <dbReference type="SAM" id="SignalP"/>
    </source>
</evidence>
<keyword evidence="3" id="KW-1185">Reference proteome</keyword>
<protein>
    <recommendedName>
        <fullName evidence="4">Lipoprotein</fullName>
    </recommendedName>
</protein>
<dbReference type="AlphaFoldDB" id="S3MYB1"/>
<organism evidence="2 3">
    <name type="scientific">Acinetobacter rudis CIP 110305</name>
    <dbReference type="NCBI Taxonomy" id="421052"/>
    <lineage>
        <taxon>Bacteria</taxon>
        <taxon>Pseudomonadati</taxon>
        <taxon>Pseudomonadota</taxon>
        <taxon>Gammaproteobacteria</taxon>
        <taxon>Moraxellales</taxon>
        <taxon>Moraxellaceae</taxon>
        <taxon>Acinetobacter</taxon>
    </lineage>
</organism>
<dbReference type="RefSeq" id="WP_016656819.1">
    <property type="nucleotide sequence ID" value="NZ_KE340353.1"/>
</dbReference>
<name>S3MYB1_9GAMM</name>
<accession>S3MYB1</accession>
<gene>
    <name evidence="2" type="ORF">F945_02417</name>
</gene>